<dbReference type="GO" id="GO:0017168">
    <property type="term" value="F:5-oxoprolinase (ATP-hydrolyzing) activity"/>
    <property type="evidence" value="ECO:0007669"/>
    <property type="project" value="TreeGrafter"/>
</dbReference>
<feature type="domain" description="Hydantoinase A/oxoprolinase" evidence="2">
    <location>
        <begin position="203"/>
        <end position="489"/>
    </location>
</feature>
<sequence length="684" mass="73253">MALRIGVDSGGTFTDVCLFDDETGKLNIWKVPSTPDDPSRGISDGVSEGLKTVGSTADRVVFLGHGTTVATNALIELKGVPTGLITTDGFRDLLEIGRQKRPSLYDMNVEKPETLVSRDRRQEVPERLKNDGTEDRSLDEDKLRTAVRKLAEEEVKAVAVCFLYGFLNSANEQRVVEILREEMPDVFVSASHLVAPEFREYERMSTTVVNAYLGPVMQRYIDRLKKRLSDLGVPVAPQLTQSNGGVIGFDMAAQLPVRTVLSGPSTGVVAAQAVARMAGFDNIITFDVGGTSSDVALLQGGVCKLTGEATVHGYPIKAPMLDIHTVGAGGGSIAFVDSGGLLKVGPRSAGADPGPACYGRGNTEATVTDANIVLQTLNPVEILGGRMKVRRDLAVEAVQVLADKLGLGLMETAQGIISVLTANMAKAIRLISVQRGHDPRDYAMMAFGGAGPLHAARLAKELDMGRIIVPLTPGTLCALGLLLTDLRSDFAISKLMKVGPAAVEPMVNGFNALEKQAAGWFAQEEIEADRQVVNRTADMRYVGQNYELQVSVSAGPVGEATLEQLVKGFEQAHLQRFGFIAEGEAIQIVTLRLEAAGVANKAQFAPQADHGPDSTVAISGSRDVYMDEAKNFVPCKVYARDKLRPGNRIVGPAIVEQMDTTTVILPDMQGSVDPYLNLILETRA</sequence>
<protein>
    <submittedName>
        <fullName evidence="5">Methylhydantoinase</fullName>
    </submittedName>
</protein>
<name>A0A2Z2PL46_9HYPH</name>
<dbReference type="Pfam" id="PF01968">
    <property type="entry name" value="Hydantoinase_A"/>
    <property type="match status" value="1"/>
</dbReference>
<dbReference type="AlphaFoldDB" id="A0A2Z2PL46"/>
<dbReference type="RefSeq" id="WP_012478000.1">
    <property type="nucleotide sequence ID" value="NZ_KY000026.1"/>
</dbReference>
<dbReference type="InterPro" id="IPR043129">
    <property type="entry name" value="ATPase_NBD"/>
</dbReference>
<dbReference type="PANTHER" id="PTHR11365">
    <property type="entry name" value="5-OXOPROLINASE RELATED"/>
    <property type="match status" value="1"/>
</dbReference>
<dbReference type="Pfam" id="PF19278">
    <property type="entry name" value="Hydant_A_C"/>
    <property type="match status" value="1"/>
</dbReference>
<feature type="domain" description="Acetophenone carboxylase-like C-terminal" evidence="4">
    <location>
        <begin position="502"/>
        <end position="674"/>
    </location>
</feature>
<proteinExistence type="predicted"/>
<keyword evidence="5" id="KW-0614">Plasmid</keyword>
<reference evidence="5" key="1">
    <citation type="submission" date="2016-10" db="EMBL/GenBank/DDBJ databases">
        <title>Agrobacterium Ti plasmids: Classification based on T-DNA and Vir regions organization.</title>
        <authorList>
            <person name="Nabi N."/>
            <person name="Vial L."/>
            <person name="Ben Hafsa A."/>
            <person name="Chapulliot D."/>
            <person name="Berard A."/>
            <person name="Chauveau A."/>
            <person name="Le Paslier M.-C."/>
            <person name="Harzallah Skhiri F."/>
            <person name="Brunel D."/>
            <person name="Nesme X."/>
            <person name="Chaouachi M."/>
        </authorList>
    </citation>
    <scope>NUCLEOTIDE SEQUENCE</scope>
    <source>
        <strain evidence="5">CFBP1873</strain>
        <plasmid evidence="5">pTi_CFBP1873</plasmid>
    </source>
</reference>
<feature type="domain" description="Hydantoinase/oxoprolinase N-terminal" evidence="3">
    <location>
        <begin position="4"/>
        <end position="182"/>
    </location>
</feature>
<geneLocation type="plasmid" evidence="5">
    <name>pTi_CFBP1873</name>
</geneLocation>
<dbReference type="EMBL" id="KY000026">
    <property type="protein sequence ID" value="ASK40816.1"/>
    <property type="molecule type" value="Genomic_DNA"/>
</dbReference>
<dbReference type="InterPro" id="IPR002821">
    <property type="entry name" value="Hydantoinase_A"/>
</dbReference>
<dbReference type="PANTHER" id="PTHR11365:SF23">
    <property type="entry name" value="HYPOTHETICAL 5-OXOPROLINASE (EUROFUNG)-RELATED"/>
    <property type="match status" value="1"/>
</dbReference>
<accession>A0A2Z2PL46</accession>
<evidence type="ECO:0000259" key="2">
    <source>
        <dbReference type="Pfam" id="PF01968"/>
    </source>
</evidence>
<dbReference type="InterPro" id="IPR049517">
    <property type="entry name" value="ACX-like_C"/>
</dbReference>
<dbReference type="GO" id="GO:0006749">
    <property type="term" value="P:glutathione metabolic process"/>
    <property type="evidence" value="ECO:0007669"/>
    <property type="project" value="TreeGrafter"/>
</dbReference>
<feature type="region of interest" description="Disordered" evidence="1">
    <location>
        <begin position="115"/>
        <end position="139"/>
    </location>
</feature>
<dbReference type="SUPFAM" id="SSF53067">
    <property type="entry name" value="Actin-like ATPase domain"/>
    <property type="match status" value="1"/>
</dbReference>
<dbReference type="InterPro" id="IPR045079">
    <property type="entry name" value="Oxoprolinase-like"/>
</dbReference>
<dbReference type="Pfam" id="PF05378">
    <property type="entry name" value="Hydant_A_N"/>
    <property type="match status" value="1"/>
</dbReference>
<evidence type="ECO:0000259" key="3">
    <source>
        <dbReference type="Pfam" id="PF05378"/>
    </source>
</evidence>
<dbReference type="GO" id="GO:0005829">
    <property type="term" value="C:cytosol"/>
    <property type="evidence" value="ECO:0007669"/>
    <property type="project" value="TreeGrafter"/>
</dbReference>
<organism evidence="5">
    <name type="scientific">Agrobacterium genomosp. 6</name>
    <dbReference type="NCBI Taxonomy" id="1183411"/>
    <lineage>
        <taxon>Bacteria</taxon>
        <taxon>Pseudomonadati</taxon>
        <taxon>Pseudomonadota</taxon>
        <taxon>Alphaproteobacteria</taxon>
        <taxon>Hyphomicrobiales</taxon>
        <taxon>Rhizobiaceae</taxon>
        <taxon>Rhizobium/Agrobacterium group</taxon>
        <taxon>Agrobacterium</taxon>
        <taxon>Agrobacterium tumefaciens complex</taxon>
    </lineage>
</organism>
<dbReference type="InterPro" id="IPR008040">
    <property type="entry name" value="Hydant_A_N"/>
</dbReference>
<evidence type="ECO:0000313" key="5">
    <source>
        <dbReference type="EMBL" id="ASK40816.1"/>
    </source>
</evidence>
<evidence type="ECO:0000259" key="4">
    <source>
        <dbReference type="Pfam" id="PF19278"/>
    </source>
</evidence>
<evidence type="ECO:0000256" key="1">
    <source>
        <dbReference type="SAM" id="MobiDB-lite"/>
    </source>
</evidence>